<proteinExistence type="predicted"/>
<comment type="caution">
    <text evidence="1">The sequence shown here is derived from an EMBL/GenBank/DDBJ whole genome shotgun (WGS) entry which is preliminary data.</text>
</comment>
<gene>
    <name evidence="1" type="ORF">BC938DRAFT_476784</name>
</gene>
<dbReference type="AlphaFoldDB" id="A0A433QQ29"/>
<dbReference type="EMBL" id="RBNJ01002496">
    <property type="protein sequence ID" value="RUS31903.1"/>
    <property type="molecule type" value="Genomic_DNA"/>
</dbReference>
<evidence type="ECO:0000313" key="2">
    <source>
        <dbReference type="Proteomes" id="UP000274822"/>
    </source>
</evidence>
<accession>A0A433QQ29</accession>
<keyword evidence="2" id="KW-1185">Reference proteome</keyword>
<dbReference type="Proteomes" id="UP000274822">
    <property type="component" value="Unassembled WGS sequence"/>
</dbReference>
<reference evidence="1 2" key="1">
    <citation type="journal article" date="2018" name="New Phytol.">
        <title>Phylogenomics of Endogonaceae and evolution of mycorrhizas within Mucoromycota.</title>
        <authorList>
            <person name="Chang Y."/>
            <person name="Desiro A."/>
            <person name="Na H."/>
            <person name="Sandor L."/>
            <person name="Lipzen A."/>
            <person name="Clum A."/>
            <person name="Barry K."/>
            <person name="Grigoriev I.V."/>
            <person name="Martin F.M."/>
            <person name="Stajich J.E."/>
            <person name="Smith M.E."/>
            <person name="Bonito G."/>
            <person name="Spatafora J.W."/>
        </authorList>
    </citation>
    <scope>NUCLEOTIDE SEQUENCE [LARGE SCALE GENOMIC DNA]</scope>
    <source>
        <strain evidence="1 2">AD002</strain>
    </source>
</reference>
<name>A0A433QQ29_9FUNG</name>
<protein>
    <submittedName>
        <fullName evidence="1">Uncharacterized protein</fullName>
    </submittedName>
</protein>
<sequence>MFWGEKTLRSSSVLANRFQQEDNRRSLGSRIDTIILLAEMNLEFAIVEVSGPPCNLEHTHFVGDRKKISKIKVVGVQIYDSVFYVYS</sequence>
<organism evidence="1 2">
    <name type="scientific">Jimgerdemannia flammicorona</name>
    <dbReference type="NCBI Taxonomy" id="994334"/>
    <lineage>
        <taxon>Eukaryota</taxon>
        <taxon>Fungi</taxon>
        <taxon>Fungi incertae sedis</taxon>
        <taxon>Mucoromycota</taxon>
        <taxon>Mucoromycotina</taxon>
        <taxon>Endogonomycetes</taxon>
        <taxon>Endogonales</taxon>
        <taxon>Endogonaceae</taxon>
        <taxon>Jimgerdemannia</taxon>
    </lineage>
</organism>
<evidence type="ECO:0000313" key="1">
    <source>
        <dbReference type="EMBL" id="RUS31903.1"/>
    </source>
</evidence>